<dbReference type="InterPro" id="IPR052713">
    <property type="entry name" value="FeoA"/>
</dbReference>
<dbReference type="Proteomes" id="UP000032946">
    <property type="component" value="Chromosome"/>
</dbReference>
<evidence type="ECO:0000256" key="1">
    <source>
        <dbReference type="ARBA" id="ARBA00023004"/>
    </source>
</evidence>
<organism evidence="3 4">
    <name type="scientific">Limnospira indica PCC 8005</name>
    <dbReference type="NCBI Taxonomy" id="376219"/>
    <lineage>
        <taxon>Bacteria</taxon>
        <taxon>Bacillati</taxon>
        <taxon>Cyanobacteriota</taxon>
        <taxon>Cyanophyceae</taxon>
        <taxon>Oscillatoriophycideae</taxon>
        <taxon>Oscillatoriales</taxon>
        <taxon>Sirenicapillariaceae</taxon>
        <taxon>Limnospira</taxon>
    </lineage>
</organism>
<dbReference type="SUPFAM" id="SSF50037">
    <property type="entry name" value="C-terminal domain of transcriptional repressors"/>
    <property type="match status" value="2"/>
</dbReference>
<dbReference type="GO" id="GO:0046914">
    <property type="term" value="F:transition metal ion binding"/>
    <property type="evidence" value="ECO:0007669"/>
    <property type="project" value="InterPro"/>
</dbReference>
<feature type="domain" description="Ferrous iron transporter FeoA-like" evidence="2">
    <location>
        <begin position="56"/>
        <end position="126"/>
    </location>
</feature>
<keyword evidence="1" id="KW-0408">Iron</keyword>
<proteinExistence type="predicted"/>
<reference evidence="3 4" key="1">
    <citation type="submission" date="2014-02" db="EMBL/GenBank/DDBJ databases">
        <authorList>
            <person name="Genoscope - CEA"/>
        </authorList>
    </citation>
    <scope>NUCLEOTIDE SEQUENCE [LARGE SCALE GENOMIC DNA]</scope>
    <source>
        <strain evidence="3 4">PCC 8005</strain>
    </source>
</reference>
<dbReference type="InterPro" id="IPR007167">
    <property type="entry name" value="Fe-transptr_FeoA-like"/>
</dbReference>
<protein>
    <submittedName>
        <fullName evidence="3">Ferrous iron transport protein, A subunit (FeoA-like)</fullName>
    </submittedName>
</protein>
<accession>A0A9P1NZU3</accession>
<sequence>MDNDNYCADVSVNGFDGGSSWSGFTYLKDNTGHARTISESPESLVVVGESSIPGTFALSEAKVGDRLYIVALNCAGGNTRLMGMGLMPGVELNVISSTTSGSVIIALGDHRLGLGADMAENIQVATENLTQSKRKLSSMNKTNVVQLRHAAIGSRLRVVGYDPAARSYKRKLLAMGLTPGVEFTVKRHAPLGDPTQIEVRGFNLSLRKDEADALQVALINPS</sequence>
<evidence type="ECO:0000313" key="3">
    <source>
        <dbReference type="EMBL" id="CDM96241.1"/>
    </source>
</evidence>
<dbReference type="SMART" id="SM00899">
    <property type="entry name" value="FeoA"/>
    <property type="match status" value="2"/>
</dbReference>
<dbReference type="Pfam" id="PF04023">
    <property type="entry name" value="FeoA"/>
    <property type="match status" value="2"/>
</dbReference>
<evidence type="ECO:0000259" key="2">
    <source>
        <dbReference type="SMART" id="SM00899"/>
    </source>
</evidence>
<dbReference type="InterPro" id="IPR008988">
    <property type="entry name" value="Transcriptional_repressor_C"/>
</dbReference>
<dbReference type="RefSeq" id="WP_006670587.1">
    <property type="nucleotide sequence ID" value="NZ_FO818640.1"/>
</dbReference>
<dbReference type="AlphaFoldDB" id="A0A9P1NZU3"/>
<dbReference type="PANTHER" id="PTHR42954:SF2">
    <property type="entry name" value="FE(2+) TRANSPORT PROTEIN A"/>
    <property type="match status" value="1"/>
</dbReference>
<name>A0A9P1NZU3_9CYAN</name>
<dbReference type="InterPro" id="IPR038157">
    <property type="entry name" value="FeoA_core_dom"/>
</dbReference>
<keyword evidence="4" id="KW-1185">Reference proteome</keyword>
<gene>
    <name evidence="3" type="primary">feoA</name>
    <name evidence="3" type="ORF">ARTHRO_40647</name>
</gene>
<feature type="domain" description="Ferrous iron transporter FeoA-like" evidence="2">
    <location>
        <begin position="145"/>
        <end position="218"/>
    </location>
</feature>
<dbReference type="Gene3D" id="2.30.30.90">
    <property type="match status" value="2"/>
</dbReference>
<dbReference type="PANTHER" id="PTHR42954">
    <property type="entry name" value="FE(2+) TRANSPORT PROTEIN A"/>
    <property type="match status" value="1"/>
</dbReference>
<dbReference type="EMBL" id="FO818640">
    <property type="protein sequence ID" value="CDM96241.1"/>
    <property type="molecule type" value="Genomic_DNA"/>
</dbReference>
<evidence type="ECO:0000313" key="4">
    <source>
        <dbReference type="Proteomes" id="UP000032946"/>
    </source>
</evidence>